<evidence type="ECO:0000313" key="2">
    <source>
        <dbReference type="EMBL" id="HHI49057.1"/>
    </source>
</evidence>
<evidence type="ECO:0000256" key="1">
    <source>
        <dbReference type="ARBA" id="ARBA00022596"/>
    </source>
</evidence>
<dbReference type="InterPro" id="IPR002822">
    <property type="entry name" value="Ni_insertion"/>
</dbReference>
<dbReference type="Gene3D" id="3.30.70.1380">
    <property type="entry name" value="Transcriptional regulatory protein pf0864 domain like"/>
    <property type="match status" value="1"/>
</dbReference>
<organism evidence="2">
    <name type="scientific">Candidatus Methanosuratincola petrocarbonis</name>
    <name type="common">ex Vanwonterghem et al. 2016</name>
    <dbReference type="NCBI Taxonomy" id="1867261"/>
    <lineage>
        <taxon>Archaea</taxon>
        <taxon>Thermoproteota</taxon>
        <taxon>Methanosuratincolia</taxon>
        <taxon>Candidatus Methanomethylicales</taxon>
        <taxon>Candidatus Methanomethylicaceae</taxon>
        <taxon>Candidatus Methanosuratincola (ex Vanwonterghem et al. 2016)</taxon>
    </lineage>
</organism>
<dbReference type="Pfam" id="PF01969">
    <property type="entry name" value="Ni_insertion"/>
    <property type="match status" value="1"/>
</dbReference>
<dbReference type="PANTHER" id="PTHR36566">
    <property type="entry name" value="NICKEL INSERTION PROTEIN-RELATED"/>
    <property type="match status" value="1"/>
</dbReference>
<proteinExistence type="predicted"/>
<comment type="caution">
    <text evidence="2">The sequence shown here is derived from an EMBL/GenBank/DDBJ whole genome shotgun (WGS) entry which is preliminary data.</text>
</comment>
<protein>
    <submittedName>
        <fullName evidence="2">Nickel pincer cofactor biosynthesis protein LarC</fullName>
    </submittedName>
</protein>
<keyword evidence="1" id="KW-0533">Nickel</keyword>
<dbReference type="AlphaFoldDB" id="A0A7J3UYW4"/>
<dbReference type="PANTHER" id="PTHR36566:SF1">
    <property type="entry name" value="PYRIDINIUM-3,5-BISTHIOCARBOXYLIC ACID MONONUCLEOTIDE NICKEL INSERTION PROTEIN"/>
    <property type="match status" value="1"/>
</dbReference>
<dbReference type="EMBL" id="DRVT01000032">
    <property type="protein sequence ID" value="HHI49057.1"/>
    <property type="molecule type" value="Genomic_DNA"/>
</dbReference>
<dbReference type="Gene3D" id="3.10.20.300">
    <property type="entry name" value="mk0293 like domain"/>
    <property type="match status" value="1"/>
</dbReference>
<accession>A0A7J3UYW4</accession>
<reference evidence="2" key="1">
    <citation type="journal article" date="2020" name="mSystems">
        <title>Genome- and Community-Level Interaction Insights into Carbon Utilization and Element Cycling Functions of Hydrothermarchaeota in Hydrothermal Sediment.</title>
        <authorList>
            <person name="Zhou Z."/>
            <person name="Liu Y."/>
            <person name="Xu W."/>
            <person name="Pan J."/>
            <person name="Luo Z.H."/>
            <person name="Li M."/>
        </authorList>
    </citation>
    <scope>NUCLEOTIDE SEQUENCE [LARGE SCALE GENOMIC DNA]</scope>
    <source>
        <strain evidence="2">SpSt-1038</strain>
    </source>
</reference>
<gene>
    <name evidence="2" type="primary">larC</name>
    <name evidence="2" type="ORF">ENL91_02680</name>
</gene>
<dbReference type="NCBIfam" id="TIGR00299">
    <property type="entry name" value="nickel pincer cofactor biosynthesis protein LarC"/>
    <property type="match status" value="1"/>
</dbReference>
<name>A0A7J3UYW4_9CREN</name>
<sequence>MRVAYLNLVLIDASLAGVSGDKLVSAFASASGRSRDLEAAINGALKSIGKESCEVFFEEIESQGIKGLQLKFKDSAVEHKSEVGARTAGEAIETLTAAAKAIGLTQAGERLARSAMDLLISTEKAAHGTELLHELGSVDTVIDIIGTFKAIELLGVEDCAFFTTPVAVGFGSVRSSHGLLPVPAPATLSIMSRTGIPMARGEVQQELTTPTGAALLAVLTSGRVDFPPFRTAPGGIGIGIGKREIGFPNITRVIIGEALAGTKDEEILLVESNVDDVEGEVLGWIFEKLNGVAEDVCIIPMLTKKNRPGHIIRAVATADSVGKVIDTILKETGTLGVKVSPWRRIKVHREESVVDLDIRGKPYSVRVKTNLRTGRSKPAYDDCRKVALEEGLPLKSVVDLVRSKLQPYEDGGDR</sequence>